<evidence type="ECO:0000256" key="5">
    <source>
        <dbReference type="SAM" id="MobiDB-lite"/>
    </source>
</evidence>
<dbReference type="InterPro" id="IPR009057">
    <property type="entry name" value="Homeodomain-like_sf"/>
</dbReference>
<dbReference type="InterPro" id="IPR050109">
    <property type="entry name" value="HTH-type_TetR-like_transc_reg"/>
</dbReference>
<dbReference type="Gene3D" id="1.10.357.10">
    <property type="entry name" value="Tetracycline Repressor, domain 2"/>
    <property type="match status" value="1"/>
</dbReference>
<evidence type="ECO:0000256" key="2">
    <source>
        <dbReference type="ARBA" id="ARBA00023125"/>
    </source>
</evidence>
<dbReference type="PRINTS" id="PR00455">
    <property type="entry name" value="HTHTETR"/>
</dbReference>
<evidence type="ECO:0000313" key="8">
    <source>
        <dbReference type="Proteomes" id="UP000320239"/>
    </source>
</evidence>
<dbReference type="PANTHER" id="PTHR30055:SF220">
    <property type="entry name" value="TETR-FAMILY REGULATORY PROTEIN"/>
    <property type="match status" value="1"/>
</dbReference>
<dbReference type="PROSITE" id="PS50977">
    <property type="entry name" value="HTH_TETR_2"/>
    <property type="match status" value="1"/>
</dbReference>
<keyword evidence="2 4" id="KW-0238">DNA-binding</keyword>
<dbReference type="SUPFAM" id="SSF46689">
    <property type="entry name" value="Homeodomain-like"/>
    <property type="match status" value="1"/>
</dbReference>
<comment type="caution">
    <text evidence="7">The sequence shown here is derived from an EMBL/GenBank/DDBJ whole genome shotgun (WGS) entry which is preliminary data.</text>
</comment>
<dbReference type="Pfam" id="PF00440">
    <property type="entry name" value="TetR_N"/>
    <property type="match status" value="1"/>
</dbReference>
<organism evidence="7 8">
    <name type="scientific">Actinoplanes teichomyceticus</name>
    <dbReference type="NCBI Taxonomy" id="1867"/>
    <lineage>
        <taxon>Bacteria</taxon>
        <taxon>Bacillati</taxon>
        <taxon>Actinomycetota</taxon>
        <taxon>Actinomycetes</taxon>
        <taxon>Micromonosporales</taxon>
        <taxon>Micromonosporaceae</taxon>
        <taxon>Actinoplanes</taxon>
    </lineage>
</organism>
<accession>A0A561WPL2</accession>
<dbReference type="GO" id="GO:0003700">
    <property type="term" value="F:DNA-binding transcription factor activity"/>
    <property type="evidence" value="ECO:0007669"/>
    <property type="project" value="TreeGrafter"/>
</dbReference>
<keyword evidence="1" id="KW-0805">Transcription regulation</keyword>
<reference evidence="7 8" key="1">
    <citation type="submission" date="2019-06" db="EMBL/GenBank/DDBJ databases">
        <title>Sequencing the genomes of 1000 actinobacteria strains.</title>
        <authorList>
            <person name="Klenk H.-P."/>
        </authorList>
    </citation>
    <scope>NUCLEOTIDE SEQUENCE [LARGE SCALE GENOMIC DNA]</scope>
    <source>
        <strain evidence="7 8">DSM 43866</strain>
    </source>
</reference>
<dbReference type="AlphaFoldDB" id="A0A561WPL2"/>
<evidence type="ECO:0000256" key="3">
    <source>
        <dbReference type="ARBA" id="ARBA00023163"/>
    </source>
</evidence>
<dbReference type="InterPro" id="IPR036271">
    <property type="entry name" value="Tet_transcr_reg_TetR-rel_C_sf"/>
</dbReference>
<evidence type="ECO:0000313" key="7">
    <source>
        <dbReference type="EMBL" id="TWG25801.1"/>
    </source>
</evidence>
<dbReference type="Pfam" id="PF13305">
    <property type="entry name" value="TetR_C_33"/>
    <property type="match status" value="1"/>
</dbReference>
<feature type="DNA-binding region" description="H-T-H motif" evidence="4">
    <location>
        <begin position="93"/>
        <end position="112"/>
    </location>
</feature>
<gene>
    <name evidence="7" type="ORF">FHX34_101773</name>
</gene>
<keyword evidence="8" id="KW-1185">Reference proteome</keyword>
<keyword evidence="3" id="KW-0804">Transcription</keyword>
<feature type="domain" description="HTH tetR-type" evidence="6">
    <location>
        <begin position="70"/>
        <end position="130"/>
    </location>
</feature>
<sequence>MVVTVVRSREPTAGPVPPEAGRRARPRESTAGPAPESRIREPALGAVAPAGILTPTRYPGSMTRSSYHHGDLRRALLKAAAEAITESGVTALSMRDLARRAGVSHAAPGHHFADRAGLLTALATDGFEQLAKALATSRLASGSLLELGVTYLRFALANRAQFEVMFRTDLYHADDPDLLAARRRAADALYAGMTDLPDAPLAGSRVEVPARPAKEGTSELVPDEVREVGLAAWSMVHGFATLWLSGAFPDSTHEDPVVAARVILGRVRQMGR</sequence>
<dbReference type="InterPro" id="IPR001647">
    <property type="entry name" value="HTH_TetR"/>
</dbReference>
<dbReference type="EMBL" id="VIWY01000001">
    <property type="protein sequence ID" value="TWG25801.1"/>
    <property type="molecule type" value="Genomic_DNA"/>
</dbReference>
<evidence type="ECO:0000256" key="4">
    <source>
        <dbReference type="PROSITE-ProRule" id="PRU00335"/>
    </source>
</evidence>
<evidence type="ECO:0000256" key="1">
    <source>
        <dbReference type="ARBA" id="ARBA00023015"/>
    </source>
</evidence>
<dbReference type="InterPro" id="IPR025996">
    <property type="entry name" value="MT1864/Rv1816-like_C"/>
</dbReference>
<dbReference type="GO" id="GO:0000976">
    <property type="term" value="F:transcription cis-regulatory region binding"/>
    <property type="evidence" value="ECO:0007669"/>
    <property type="project" value="TreeGrafter"/>
</dbReference>
<proteinExistence type="predicted"/>
<name>A0A561WPL2_ACTTI</name>
<dbReference type="PANTHER" id="PTHR30055">
    <property type="entry name" value="HTH-TYPE TRANSCRIPTIONAL REGULATOR RUTR"/>
    <property type="match status" value="1"/>
</dbReference>
<feature type="region of interest" description="Disordered" evidence="5">
    <location>
        <begin position="1"/>
        <end position="43"/>
    </location>
</feature>
<dbReference type="Proteomes" id="UP000320239">
    <property type="component" value="Unassembled WGS sequence"/>
</dbReference>
<dbReference type="SUPFAM" id="SSF48498">
    <property type="entry name" value="Tetracyclin repressor-like, C-terminal domain"/>
    <property type="match status" value="1"/>
</dbReference>
<protein>
    <submittedName>
        <fullName evidence="7">TetR family transcriptional regulator</fullName>
    </submittedName>
</protein>
<evidence type="ECO:0000259" key="6">
    <source>
        <dbReference type="PROSITE" id="PS50977"/>
    </source>
</evidence>